<dbReference type="OrthoDB" id="10471748at2759"/>
<dbReference type="AlphaFoldDB" id="G2QF27"/>
<evidence type="ECO:0000313" key="2">
    <source>
        <dbReference type="EMBL" id="AEO59056.1"/>
    </source>
</evidence>
<evidence type="ECO:0000313" key="3">
    <source>
        <dbReference type="Proteomes" id="UP000007322"/>
    </source>
</evidence>
<proteinExistence type="predicted"/>
<dbReference type="VEuPathDB" id="FungiDB:MYCTH_2306982"/>
<dbReference type="EMBL" id="CP003005">
    <property type="protein sequence ID" value="AEO59056.1"/>
    <property type="molecule type" value="Genomic_DNA"/>
</dbReference>
<name>G2QF27_THET4</name>
<dbReference type="HOGENOM" id="CLU_1696715_0_0_1"/>
<dbReference type="RefSeq" id="XP_003664301.1">
    <property type="nucleotide sequence ID" value="XM_003664253.1"/>
</dbReference>
<protein>
    <submittedName>
        <fullName evidence="2">Uncharacterized protein</fullName>
    </submittedName>
</protein>
<dbReference type="InParanoid" id="G2QF27"/>
<feature type="region of interest" description="Disordered" evidence="1">
    <location>
        <begin position="56"/>
        <end position="80"/>
    </location>
</feature>
<sequence>MCFEWKNRFTCGHVGFRKVERCNSLGSGCFGPDGTEKFVDVQSLCYDCSARLQQDHPASGTAQSNPLAARDAADAAGAGTWAWARPGTVARSGSWSWSAAGSGGDKPQAGELGGGGRAETWGMSPGVSSGIPPGVLPGMSPDLSSGMSPGMSPGT</sequence>
<accession>G2QF27</accession>
<feature type="compositionally biased region" description="Low complexity" evidence="1">
    <location>
        <begin position="68"/>
        <end position="80"/>
    </location>
</feature>
<dbReference type="GeneID" id="11514088"/>
<gene>
    <name evidence="2" type="ORF">MYCTH_2306982</name>
</gene>
<reference evidence="2 3" key="1">
    <citation type="journal article" date="2011" name="Nat. Biotechnol.">
        <title>Comparative genomic analysis of the thermophilic biomass-degrading fungi Myceliophthora thermophila and Thielavia terrestris.</title>
        <authorList>
            <person name="Berka R.M."/>
            <person name="Grigoriev I.V."/>
            <person name="Otillar R."/>
            <person name="Salamov A."/>
            <person name="Grimwood J."/>
            <person name="Reid I."/>
            <person name="Ishmael N."/>
            <person name="John T."/>
            <person name="Darmond C."/>
            <person name="Moisan M.-C."/>
            <person name="Henrissat B."/>
            <person name="Coutinho P.M."/>
            <person name="Lombard V."/>
            <person name="Natvig D.O."/>
            <person name="Lindquist E."/>
            <person name="Schmutz J."/>
            <person name="Lucas S."/>
            <person name="Harris P."/>
            <person name="Powlowski J."/>
            <person name="Bellemare A."/>
            <person name="Taylor D."/>
            <person name="Butler G."/>
            <person name="de Vries R.P."/>
            <person name="Allijn I.E."/>
            <person name="van den Brink J."/>
            <person name="Ushinsky S."/>
            <person name="Storms R."/>
            <person name="Powell A.J."/>
            <person name="Paulsen I.T."/>
            <person name="Elbourne L.D.H."/>
            <person name="Baker S.E."/>
            <person name="Magnuson J."/>
            <person name="LaBoissiere S."/>
            <person name="Clutterbuck A.J."/>
            <person name="Martinez D."/>
            <person name="Wogulis M."/>
            <person name="de Leon A.L."/>
            <person name="Rey M.W."/>
            <person name="Tsang A."/>
        </authorList>
    </citation>
    <scope>NUCLEOTIDE SEQUENCE [LARGE SCALE GENOMIC DNA]</scope>
    <source>
        <strain evidence="3">ATCC 42464 / BCRC 31852 / DSM 1799</strain>
    </source>
</reference>
<keyword evidence="3" id="KW-1185">Reference proteome</keyword>
<feature type="compositionally biased region" description="Low complexity" evidence="1">
    <location>
        <begin position="137"/>
        <end position="155"/>
    </location>
</feature>
<dbReference type="KEGG" id="mtm:MYCTH_2306982"/>
<evidence type="ECO:0000256" key="1">
    <source>
        <dbReference type="SAM" id="MobiDB-lite"/>
    </source>
</evidence>
<organism evidence="2 3">
    <name type="scientific">Thermothelomyces thermophilus (strain ATCC 42464 / BCRC 31852 / DSM 1799)</name>
    <name type="common">Sporotrichum thermophile</name>
    <dbReference type="NCBI Taxonomy" id="573729"/>
    <lineage>
        <taxon>Eukaryota</taxon>
        <taxon>Fungi</taxon>
        <taxon>Dikarya</taxon>
        <taxon>Ascomycota</taxon>
        <taxon>Pezizomycotina</taxon>
        <taxon>Sordariomycetes</taxon>
        <taxon>Sordariomycetidae</taxon>
        <taxon>Sordariales</taxon>
        <taxon>Chaetomiaceae</taxon>
        <taxon>Thermothelomyces</taxon>
    </lineage>
</organism>
<dbReference type="Proteomes" id="UP000007322">
    <property type="component" value="Chromosome 4"/>
</dbReference>
<feature type="region of interest" description="Disordered" evidence="1">
    <location>
        <begin position="92"/>
        <end position="155"/>
    </location>
</feature>